<dbReference type="AlphaFoldDB" id="A0AAW8NDN6"/>
<proteinExistence type="predicted"/>
<organism evidence="1 2">
    <name type="scientific">Pseudarthrobacter oxydans</name>
    <name type="common">Arthrobacter oxydans</name>
    <dbReference type="NCBI Taxonomy" id="1671"/>
    <lineage>
        <taxon>Bacteria</taxon>
        <taxon>Bacillati</taxon>
        <taxon>Actinomycetota</taxon>
        <taxon>Actinomycetes</taxon>
        <taxon>Micrococcales</taxon>
        <taxon>Micrococcaceae</taxon>
        <taxon>Pseudarthrobacter</taxon>
    </lineage>
</organism>
<sequence length="104" mass="11459">MSTWNTKRDGYYSRPASAPLGHPVARLEPHSRVTHAITIPGTRYTAFLDELYMEPQNGKPARVDALLKGLARTTVKGIGKRRVKAQPVLMTIAEFQALTTARAA</sequence>
<protein>
    <submittedName>
        <fullName evidence="1">Uncharacterized protein</fullName>
    </submittedName>
</protein>
<dbReference type="RefSeq" id="WP_310114833.1">
    <property type="nucleotide sequence ID" value="NZ_JAVDTN010000032.1"/>
</dbReference>
<gene>
    <name evidence="1" type="ORF">J2X12_002863</name>
</gene>
<dbReference type="GeneID" id="97424670"/>
<reference evidence="1" key="1">
    <citation type="submission" date="2023-07" db="EMBL/GenBank/DDBJ databases">
        <title>Sorghum-associated microbial communities from plants grown in Nebraska, USA.</title>
        <authorList>
            <person name="Schachtman D."/>
        </authorList>
    </citation>
    <scope>NUCLEOTIDE SEQUENCE</scope>
    <source>
        <strain evidence="1">BE261</strain>
    </source>
</reference>
<comment type="caution">
    <text evidence="1">The sequence shown here is derived from an EMBL/GenBank/DDBJ whole genome shotgun (WGS) entry which is preliminary data.</text>
</comment>
<dbReference type="Proteomes" id="UP001262032">
    <property type="component" value="Unassembled WGS sequence"/>
</dbReference>
<evidence type="ECO:0000313" key="2">
    <source>
        <dbReference type="Proteomes" id="UP001262032"/>
    </source>
</evidence>
<dbReference type="EMBL" id="JAVDWN010000010">
    <property type="protein sequence ID" value="MDR7164825.1"/>
    <property type="molecule type" value="Genomic_DNA"/>
</dbReference>
<name>A0AAW8NDN6_PSEOX</name>
<accession>A0AAW8NDN6</accession>
<evidence type="ECO:0000313" key="1">
    <source>
        <dbReference type="EMBL" id="MDR7164825.1"/>
    </source>
</evidence>